<protein>
    <submittedName>
        <fullName evidence="2">Unannotated protein</fullName>
    </submittedName>
</protein>
<dbReference type="GO" id="GO:0016998">
    <property type="term" value="P:cell wall macromolecule catabolic process"/>
    <property type="evidence" value="ECO:0007669"/>
    <property type="project" value="InterPro"/>
</dbReference>
<evidence type="ECO:0000256" key="1">
    <source>
        <dbReference type="ARBA" id="ARBA00010646"/>
    </source>
</evidence>
<dbReference type="PANTHER" id="PTHR34135:SF2">
    <property type="entry name" value="LYSOZYME"/>
    <property type="match status" value="1"/>
</dbReference>
<evidence type="ECO:0000313" key="2">
    <source>
        <dbReference type="EMBL" id="CAB4652476.1"/>
    </source>
</evidence>
<dbReference type="CDD" id="cd00599">
    <property type="entry name" value="GH25_muramidase"/>
    <property type="match status" value="1"/>
</dbReference>
<dbReference type="PROSITE" id="PS51904">
    <property type="entry name" value="GLYCOSYL_HYDROL_F25_2"/>
    <property type="match status" value="1"/>
</dbReference>
<reference evidence="2" key="1">
    <citation type="submission" date="2020-05" db="EMBL/GenBank/DDBJ databases">
        <authorList>
            <person name="Chiriac C."/>
            <person name="Salcher M."/>
            <person name="Ghai R."/>
            <person name="Kavagutti S V."/>
        </authorList>
    </citation>
    <scope>NUCLEOTIDE SEQUENCE</scope>
</reference>
<dbReference type="GO" id="GO:0016052">
    <property type="term" value="P:carbohydrate catabolic process"/>
    <property type="evidence" value="ECO:0007669"/>
    <property type="project" value="TreeGrafter"/>
</dbReference>
<dbReference type="Pfam" id="PF01183">
    <property type="entry name" value="Glyco_hydro_25"/>
    <property type="match status" value="1"/>
</dbReference>
<proteinExistence type="inferred from homology"/>
<organism evidence="2">
    <name type="scientific">freshwater metagenome</name>
    <dbReference type="NCBI Taxonomy" id="449393"/>
    <lineage>
        <taxon>unclassified sequences</taxon>
        <taxon>metagenomes</taxon>
        <taxon>ecological metagenomes</taxon>
    </lineage>
</organism>
<dbReference type="AlphaFoldDB" id="A0A6J6KT37"/>
<comment type="similarity">
    <text evidence="1">Belongs to the glycosyl hydrolase 25 family.</text>
</comment>
<dbReference type="InterPro" id="IPR002053">
    <property type="entry name" value="Glyco_hydro_25"/>
</dbReference>
<dbReference type="EMBL" id="CAEZWI010000058">
    <property type="protein sequence ID" value="CAB4652476.1"/>
    <property type="molecule type" value="Genomic_DNA"/>
</dbReference>
<gene>
    <name evidence="2" type="ORF">UFOPK2237_00606</name>
</gene>
<name>A0A6J6KT37_9ZZZZ</name>
<dbReference type="SUPFAM" id="SSF51445">
    <property type="entry name" value="(Trans)glycosidases"/>
    <property type="match status" value="1"/>
</dbReference>
<dbReference type="GO" id="GO:0009253">
    <property type="term" value="P:peptidoglycan catabolic process"/>
    <property type="evidence" value="ECO:0007669"/>
    <property type="project" value="InterPro"/>
</dbReference>
<dbReference type="InterPro" id="IPR017853">
    <property type="entry name" value="GH"/>
</dbReference>
<sequence length="308" mass="33771">MNLLERQDLWREIATYDGQMRRIAIAIAGLLAIGAISNAPAGASVPTASEPVAYKYRSCSYPKGKPGEYKPNAASWKAQGFADVVKGIDISVWQHPDNQPIDFAALKSEYEVSFVVIKASDGGTRGNDNAKKWFPIDSAAARAEGLVVGAYHYAQPGNMDSNTITDAKLQAKRAVEQAEGAKVGDLPLSLDVEELPCGWTIQRLAKWTSAFLIEAEALTGRTPIIYTNGTFIARLQDAGATDLSRYPLWLAKWGPKLGTDPKEMRIWNNDWLIWQFTADGKVSAVPSSTTDLNVFKGTPEEFQEFVNR</sequence>
<accession>A0A6J6KT37</accession>
<dbReference type="PANTHER" id="PTHR34135">
    <property type="entry name" value="LYSOZYME"/>
    <property type="match status" value="1"/>
</dbReference>
<dbReference type="GO" id="GO:0003796">
    <property type="term" value="F:lysozyme activity"/>
    <property type="evidence" value="ECO:0007669"/>
    <property type="project" value="InterPro"/>
</dbReference>
<dbReference type="Gene3D" id="3.20.20.80">
    <property type="entry name" value="Glycosidases"/>
    <property type="match status" value="1"/>
</dbReference>